<name>A0A521EN26_9SPHI</name>
<keyword evidence="1" id="KW-0175">Coiled coil</keyword>
<feature type="transmembrane region" description="Helical" evidence="3">
    <location>
        <begin position="61"/>
        <end position="79"/>
    </location>
</feature>
<keyword evidence="3" id="KW-1133">Transmembrane helix</keyword>
<organism evidence="4 5">
    <name type="scientific">Pedobacter westerhofensis</name>
    <dbReference type="NCBI Taxonomy" id="425512"/>
    <lineage>
        <taxon>Bacteria</taxon>
        <taxon>Pseudomonadati</taxon>
        <taxon>Bacteroidota</taxon>
        <taxon>Sphingobacteriia</taxon>
        <taxon>Sphingobacteriales</taxon>
        <taxon>Sphingobacteriaceae</taxon>
        <taxon>Pedobacter</taxon>
    </lineage>
</organism>
<evidence type="ECO:0000256" key="2">
    <source>
        <dbReference type="SAM" id="MobiDB-lite"/>
    </source>
</evidence>
<evidence type="ECO:0000313" key="4">
    <source>
        <dbReference type="EMBL" id="SMO84510.1"/>
    </source>
</evidence>
<dbReference type="RefSeq" id="WP_142529389.1">
    <property type="nucleotide sequence ID" value="NZ_CBCSJO010000008.1"/>
</dbReference>
<feature type="transmembrane region" description="Helical" evidence="3">
    <location>
        <begin position="29"/>
        <end position="55"/>
    </location>
</feature>
<dbReference type="InterPro" id="IPR025519">
    <property type="entry name" value="DUF4407"/>
</dbReference>
<keyword evidence="3" id="KW-0472">Membrane</keyword>
<proteinExistence type="predicted"/>
<keyword evidence="5" id="KW-1185">Reference proteome</keyword>
<feature type="compositionally biased region" description="Basic and acidic residues" evidence="2">
    <location>
        <begin position="344"/>
        <end position="360"/>
    </location>
</feature>
<evidence type="ECO:0000256" key="1">
    <source>
        <dbReference type="SAM" id="Coils"/>
    </source>
</evidence>
<dbReference type="Proteomes" id="UP000320300">
    <property type="component" value="Unassembled WGS sequence"/>
</dbReference>
<feature type="region of interest" description="Disordered" evidence="2">
    <location>
        <begin position="344"/>
        <end position="384"/>
    </location>
</feature>
<protein>
    <recommendedName>
        <fullName evidence="6">DUF4407 domain-containing protein</fullName>
    </recommendedName>
</protein>
<dbReference type="Pfam" id="PF14362">
    <property type="entry name" value="DUF4407"/>
    <property type="match status" value="1"/>
</dbReference>
<evidence type="ECO:0000256" key="3">
    <source>
        <dbReference type="SAM" id="Phobius"/>
    </source>
</evidence>
<reference evidence="4 5" key="1">
    <citation type="submission" date="2017-05" db="EMBL/GenBank/DDBJ databases">
        <authorList>
            <person name="Varghese N."/>
            <person name="Submissions S."/>
        </authorList>
    </citation>
    <scope>NUCLEOTIDE SEQUENCE [LARGE SCALE GENOMIC DNA]</scope>
    <source>
        <strain evidence="4 5">DSM 19036</strain>
    </source>
</reference>
<dbReference type="EMBL" id="FXTN01000008">
    <property type="protein sequence ID" value="SMO84510.1"/>
    <property type="molecule type" value="Genomic_DNA"/>
</dbReference>
<accession>A0A521EN26</accession>
<dbReference type="OrthoDB" id="594406at2"/>
<keyword evidence="3" id="KW-0812">Transmembrane</keyword>
<gene>
    <name evidence="4" type="ORF">SAMN06265348_108250</name>
</gene>
<evidence type="ECO:0008006" key="6">
    <source>
        <dbReference type="Google" id="ProtNLM"/>
    </source>
</evidence>
<feature type="coiled-coil region" evidence="1">
    <location>
        <begin position="204"/>
        <end position="231"/>
    </location>
</feature>
<sequence>MDALTRFFWFCSGVHQPTLEKHPTEHNKYVGIGATIFFTGLFAALSGGYAMYFVFKGDTAAVLFSIFFGLLWGLAIFNMDRYIVASINKNSSSAKQIAQATPRILLAIMIGMVISRPLELKIFDKEIRERLKVSYLNNQRSKIDTLNKAFTNKYTIELNKLNDSKAQRDSLASGIKSDRQKLNFEVFGTKTEETSGVMGYGPYAKRKEEELKQREQNLDSLNADVRRMENFVAGRKQFDGLLSERLYTGKELDSLSNIAGFADRNWALGQLSFNTDGSRDTTTALAVTFIGLLFIFFECLPVFVKMMSSRGPYDRSVENMEDSQIHTSEKDRDYEITVTDDVHDTRVSTEVDRQKRELRGQQDPLYPDQGYSNPVYPARHNNEE</sequence>
<dbReference type="AlphaFoldDB" id="A0A521EN26"/>
<evidence type="ECO:0000313" key="5">
    <source>
        <dbReference type="Proteomes" id="UP000320300"/>
    </source>
</evidence>
<feature type="transmembrane region" description="Helical" evidence="3">
    <location>
        <begin position="284"/>
        <end position="304"/>
    </location>
</feature>